<evidence type="ECO:0000313" key="3">
    <source>
        <dbReference type="Proteomes" id="UP000652761"/>
    </source>
</evidence>
<evidence type="ECO:0000313" key="2">
    <source>
        <dbReference type="EMBL" id="MQM18218.1"/>
    </source>
</evidence>
<feature type="region of interest" description="Disordered" evidence="1">
    <location>
        <begin position="1"/>
        <end position="23"/>
    </location>
</feature>
<gene>
    <name evidence="2" type="ORF">Taro_051206</name>
</gene>
<sequence>MRQGGRESRDAHALEPGSGAAPSSVMALTHHFRQQFLCTPILQRMPFLPRSAQKLVQARKAVGRKLTVRGCQGEQKRVRRSFLSLEEAGLVEVSGLSSHEKFLCRLTGEMRTKMKCRKSHALSQYSVTSHAFSKPKKPSLKLVTVRQNLLKLGHNFIYITVFRTSEVEVKVTEVEVVEVEVEVEVEVAEVEKLKSKLELKSKLKLLKLKLKLKSQLLKSKLKTKLKSK</sequence>
<name>A0A843XFC7_COLES</name>
<evidence type="ECO:0000256" key="1">
    <source>
        <dbReference type="SAM" id="MobiDB-lite"/>
    </source>
</evidence>
<dbReference type="PANTHER" id="PTHR36382:SF2">
    <property type="entry name" value="OS04G0635700 PROTEIN"/>
    <property type="match status" value="1"/>
</dbReference>
<protein>
    <submittedName>
        <fullName evidence="2">Uncharacterized protein</fullName>
    </submittedName>
</protein>
<accession>A0A843XFC7</accession>
<comment type="caution">
    <text evidence="2">The sequence shown here is derived from an EMBL/GenBank/DDBJ whole genome shotgun (WGS) entry which is preliminary data.</text>
</comment>
<dbReference type="Proteomes" id="UP000652761">
    <property type="component" value="Unassembled WGS sequence"/>
</dbReference>
<dbReference type="AlphaFoldDB" id="A0A843XFC7"/>
<organism evidence="2 3">
    <name type="scientific">Colocasia esculenta</name>
    <name type="common">Wild taro</name>
    <name type="synonym">Arum esculentum</name>
    <dbReference type="NCBI Taxonomy" id="4460"/>
    <lineage>
        <taxon>Eukaryota</taxon>
        <taxon>Viridiplantae</taxon>
        <taxon>Streptophyta</taxon>
        <taxon>Embryophyta</taxon>
        <taxon>Tracheophyta</taxon>
        <taxon>Spermatophyta</taxon>
        <taxon>Magnoliopsida</taxon>
        <taxon>Liliopsida</taxon>
        <taxon>Araceae</taxon>
        <taxon>Aroideae</taxon>
        <taxon>Colocasieae</taxon>
        <taxon>Colocasia</taxon>
    </lineage>
</organism>
<feature type="compositionally biased region" description="Basic and acidic residues" evidence="1">
    <location>
        <begin position="1"/>
        <end position="13"/>
    </location>
</feature>
<dbReference type="OrthoDB" id="2020083at2759"/>
<keyword evidence="3" id="KW-1185">Reference proteome</keyword>
<proteinExistence type="predicted"/>
<dbReference type="PANTHER" id="PTHR36382">
    <property type="entry name" value="OSJNBA0043L09.26 PROTEIN"/>
    <property type="match status" value="1"/>
</dbReference>
<reference evidence="2" key="1">
    <citation type="submission" date="2017-07" db="EMBL/GenBank/DDBJ databases">
        <title>Taro Niue Genome Assembly and Annotation.</title>
        <authorList>
            <person name="Atibalentja N."/>
            <person name="Keating K."/>
            <person name="Fields C.J."/>
        </authorList>
    </citation>
    <scope>NUCLEOTIDE SEQUENCE</scope>
    <source>
        <strain evidence="2">Niue_2</strain>
        <tissue evidence="2">Leaf</tissue>
    </source>
</reference>
<dbReference type="EMBL" id="NMUH01008040">
    <property type="protein sequence ID" value="MQM18218.1"/>
    <property type="molecule type" value="Genomic_DNA"/>
</dbReference>